<dbReference type="InterPro" id="IPR029787">
    <property type="entry name" value="Nucleotide_cyclase"/>
</dbReference>
<reference evidence="5 6" key="1">
    <citation type="submission" date="2020-10" db="EMBL/GenBank/DDBJ databases">
        <title>Degradation of 1,4-Dioxane by Xanthobacter sp. YN2, via a Novel Group-2 Soluble Di-Iron Monooxygenase.</title>
        <authorList>
            <person name="Ma F."/>
            <person name="Wang Y."/>
            <person name="Yang J."/>
            <person name="Guo H."/>
            <person name="Su D."/>
            <person name="Yu L."/>
        </authorList>
    </citation>
    <scope>NUCLEOTIDE SEQUENCE [LARGE SCALE GENOMIC DNA]</scope>
    <source>
        <strain evidence="5 6">YN2</strain>
    </source>
</reference>
<dbReference type="Gene3D" id="3.30.450.20">
    <property type="entry name" value="PAS domain"/>
    <property type="match status" value="1"/>
</dbReference>
<feature type="transmembrane region" description="Helical" evidence="1">
    <location>
        <begin position="152"/>
        <end position="172"/>
    </location>
</feature>
<dbReference type="NCBIfam" id="TIGR00229">
    <property type="entry name" value="sensory_box"/>
    <property type="match status" value="1"/>
</dbReference>
<dbReference type="EMBL" id="CP063362">
    <property type="protein sequence ID" value="QRG06406.1"/>
    <property type="molecule type" value="Genomic_DNA"/>
</dbReference>
<feature type="transmembrane region" description="Helical" evidence="1">
    <location>
        <begin position="9"/>
        <end position="26"/>
    </location>
</feature>
<proteinExistence type="predicted"/>
<evidence type="ECO:0000259" key="3">
    <source>
        <dbReference type="PROSITE" id="PS50113"/>
    </source>
</evidence>
<dbReference type="KEGG" id="xdi:EZH22_26235"/>
<feature type="transmembrane region" description="Helical" evidence="1">
    <location>
        <begin position="57"/>
        <end position="74"/>
    </location>
</feature>
<keyword evidence="6" id="KW-1185">Reference proteome</keyword>
<dbReference type="InterPro" id="IPR000700">
    <property type="entry name" value="PAS-assoc_C"/>
</dbReference>
<name>A0A974PND2_9HYPH</name>
<evidence type="ECO:0000313" key="5">
    <source>
        <dbReference type="EMBL" id="QRG06406.1"/>
    </source>
</evidence>
<dbReference type="RefSeq" id="WP_203193316.1">
    <property type="nucleotide sequence ID" value="NZ_CP063362.1"/>
</dbReference>
<dbReference type="InterPro" id="IPR000160">
    <property type="entry name" value="GGDEF_dom"/>
</dbReference>
<feature type="transmembrane region" description="Helical" evidence="1">
    <location>
        <begin position="245"/>
        <end position="263"/>
    </location>
</feature>
<organism evidence="5 6">
    <name type="scientific">Xanthobacter dioxanivorans</name>
    <dbReference type="NCBI Taxonomy" id="2528964"/>
    <lineage>
        <taxon>Bacteria</taxon>
        <taxon>Pseudomonadati</taxon>
        <taxon>Pseudomonadota</taxon>
        <taxon>Alphaproteobacteria</taxon>
        <taxon>Hyphomicrobiales</taxon>
        <taxon>Xanthobacteraceae</taxon>
        <taxon>Xanthobacter</taxon>
    </lineage>
</organism>
<dbReference type="NCBIfam" id="TIGR00254">
    <property type="entry name" value="GGDEF"/>
    <property type="match status" value="1"/>
</dbReference>
<dbReference type="InterPro" id="IPR043128">
    <property type="entry name" value="Rev_trsase/Diguanyl_cyclase"/>
</dbReference>
<dbReference type="PROSITE" id="PS50887">
    <property type="entry name" value="GGDEF"/>
    <property type="match status" value="1"/>
</dbReference>
<sequence>MPGLGQDGLELLLFAVFYGCLMVATTEVGRKLGVFPALWPADAIAVGIYFLLHKTALGRHAVAITAVAFLLRVFHFGDDFALALAASMASGLVFALVVWGCARAGMEREAFLSVPMVISLALVAVVGTFPGALLAAFVQFVDVGGTFGGRLMRWWVPEMASVVLLLPPFLLWAGRTEDRGFEDMAATAPRSFLHVSAAEELSLAAFALLLATGAAAYYGEPLFIDIGGAILLWFAFRLGVFPTSLAASAFSLAMIALAVGRVLTAPDDKVVSSLLHLQGRLVLATLPALLIAAIMSQRARQQRELQEDRRRLAYALDGANDGIWDWHIPSDTIFFSARTFRMLGYDPTEAPGHLSDYAPLVHPDDLPVLVKSYKDHVAGRHLLYQAELRARHRNGSYFWLLKRGKVVERDAEGMPLRAVGTLTDISQRKHLEAALEHAASHDPLTGLANRAGFDRALEQARRRLVRDGALFAVLLVDIDHFKTVNDRYGHMAGDLLLTTAARRLQSAIRAGDLVARYGGDEFAIVAAGKNKEEFAVMAERLHSHLSRPVEVEGLVLPASFSMGMAVADDKTLDAPALIAEADAALYSAKDAGRGTWRAVGVAARRAIGYRAT</sequence>
<dbReference type="Pfam" id="PF00990">
    <property type="entry name" value="GGDEF"/>
    <property type="match status" value="1"/>
</dbReference>
<dbReference type="InterPro" id="IPR000014">
    <property type="entry name" value="PAS"/>
</dbReference>
<dbReference type="PANTHER" id="PTHR44757:SF2">
    <property type="entry name" value="BIOFILM ARCHITECTURE MAINTENANCE PROTEIN MBAA"/>
    <property type="match status" value="1"/>
</dbReference>
<feature type="transmembrane region" description="Helical" evidence="1">
    <location>
        <begin position="80"/>
        <end position="102"/>
    </location>
</feature>
<dbReference type="SMART" id="SM00086">
    <property type="entry name" value="PAC"/>
    <property type="match status" value="1"/>
</dbReference>
<dbReference type="SUPFAM" id="SSF55073">
    <property type="entry name" value="Nucleotide cyclase"/>
    <property type="match status" value="1"/>
</dbReference>
<feature type="domain" description="PAS" evidence="2">
    <location>
        <begin position="308"/>
        <end position="380"/>
    </location>
</feature>
<dbReference type="PROSITE" id="PS50112">
    <property type="entry name" value="PAS"/>
    <property type="match status" value="1"/>
</dbReference>
<keyword evidence="1" id="KW-0812">Transmembrane</keyword>
<keyword evidence="1" id="KW-0472">Membrane</keyword>
<protein>
    <submittedName>
        <fullName evidence="5">Diguanylate cyclase</fullName>
    </submittedName>
</protein>
<dbReference type="AlphaFoldDB" id="A0A974PND2"/>
<dbReference type="InterPro" id="IPR001610">
    <property type="entry name" value="PAC"/>
</dbReference>
<feature type="transmembrane region" description="Helical" evidence="1">
    <location>
        <begin position="192"/>
        <end position="216"/>
    </location>
</feature>
<evidence type="ECO:0000256" key="1">
    <source>
        <dbReference type="SAM" id="Phobius"/>
    </source>
</evidence>
<feature type="transmembrane region" description="Helical" evidence="1">
    <location>
        <begin position="114"/>
        <end position="140"/>
    </location>
</feature>
<dbReference type="Pfam" id="PF08447">
    <property type="entry name" value="PAS_3"/>
    <property type="match status" value="1"/>
</dbReference>
<feature type="transmembrane region" description="Helical" evidence="1">
    <location>
        <begin position="275"/>
        <end position="295"/>
    </location>
</feature>
<evidence type="ECO:0000259" key="2">
    <source>
        <dbReference type="PROSITE" id="PS50112"/>
    </source>
</evidence>
<feature type="domain" description="GGDEF" evidence="4">
    <location>
        <begin position="469"/>
        <end position="601"/>
    </location>
</feature>
<dbReference type="SMART" id="SM00267">
    <property type="entry name" value="GGDEF"/>
    <property type="match status" value="1"/>
</dbReference>
<dbReference type="SMART" id="SM00091">
    <property type="entry name" value="PAS"/>
    <property type="match status" value="1"/>
</dbReference>
<evidence type="ECO:0000259" key="4">
    <source>
        <dbReference type="PROSITE" id="PS50887"/>
    </source>
</evidence>
<dbReference type="PROSITE" id="PS50113">
    <property type="entry name" value="PAC"/>
    <property type="match status" value="1"/>
</dbReference>
<feature type="domain" description="PAC" evidence="3">
    <location>
        <begin position="384"/>
        <end position="437"/>
    </location>
</feature>
<dbReference type="Gene3D" id="3.30.70.270">
    <property type="match status" value="1"/>
</dbReference>
<dbReference type="InterPro" id="IPR013655">
    <property type="entry name" value="PAS_fold_3"/>
</dbReference>
<accession>A0A974PND2</accession>
<evidence type="ECO:0000313" key="6">
    <source>
        <dbReference type="Proteomes" id="UP000596427"/>
    </source>
</evidence>
<dbReference type="SUPFAM" id="SSF55785">
    <property type="entry name" value="PYP-like sensor domain (PAS domain)"/>
    <property type="match status" value="1"/>
</dbReference>
<gene>
    <name evidence="5" type="ORF">EZH22_26235</name>
</gene>
<dbReference type="CDD" id="cd01949">
    <property type="entry name" value="GGDEF"/>
    <property type="match status" value="1"/>
</dbReference>
<dbReference type="PANTHER" id="PTHR44757">
    <property type="entry name" value="DIGUANYLATE CYCLASE DGCP"/>
    <property type="match status" value="1"/>
</dbReference>
<dbReference type="InterPro" id="IPR035965">
    <property type="entry name" value="PAS-like_dom_sf"/>
</dbReference>
<dbReference type="GO" id="GO:0003824">
    <property type="term" value="F:catalytic activity"/>
    <property type="evidence" value="ECO:0007669"/>
    <property type="project" value="UniProtKB-ARBA"/>
</dbReference>
<keyword evidence="1" id="KW-1133">Transmembrane helix</keyword>
<dbReference type="InterPro" id="IPR052155">
    <property type="entry name" value="Biofilm_reg_signaling"/>
</dbReference>
<dbReference type="Proteomes" id="UP000596427">
    <property type="component" value="Chromosome"/>
</dbReference>
<dbReference type="CDD" id="cd00130">
    <property type="entry name" value="PAS"/>
    <property type="match status" value="1"/>
</dbReference>
<dbReference type="FunFam" id="3.30.70.270:FF:000001">
    <property type="entry name" value="Diguanylate cyclase domain protein"/>
    <property type="match status" value="1"/>
</dbReference>
<feature type="transmembrane region" description="Helical" evidence="1">
    <location>
        <begin position="32"/>
        <end position="52"/>
    </location>
</feature>